<feature type="transmembrane region" description="Helical" evidence="1">
    <location>
        <begin position="36"/>
        <end position="57"/>
    </location>
</feature>
<dbReference type="EMBL" id="JABCKV010000150">
    <property type="protein sequence ID" value="KAG5642873.1"/>
    <property type="molecule type" value="Genomic_DNA"/>
</dbReference>
<keyword evidence="1" id="KW-1133">Transmembrane helix</keyword>
<feature type="chain" id="PRO_5040180376" evidence="2">
    <location>
        <begin position="21"/>
        <end position="321"/>
    </location>
</feature>
<accession>A0A9P7G664</accession>
<feature type="transmembrane region" description="Helical" evidence="1">
    <location>
        <begin position="168"/>
        <end position="187"/>
    </location>
</feature>
<dbReference type="AlphaFoldDB" id="A0A9P7G664"/>
<name>A0A9P7G664_9AGAR</name>
<evidence type="ECO:0000256" key="2">
    <source>
        <dbReference type="SAM" id="SignalP"/>
    </source>
</evidence>
<feature type="transmembrane region" description="Helical" evidence="1">
    <location>
        <begin position="113"/>
        <end position="135"/>
    </location>
</feature>
<keyword evidence="1" id="KW-0472">Membrane</keyword>
<evidence type="ECO:0000313" key="4">
    <source>
        <dbReference type="Proteomes" id="UP000775547"/>
    </source>
</evidence>
<proteinExistence type="predicted"/>
<keyword evidence="1" id="KW-0812">Transmembrane</keyword>
<feature type="signal peptide" evidence="2">
    <location>
        <begin position="1"/>
        <end position="20"/>
    </location>
</feature>
<reference evidence="3" key="2">
    <citation type="submission" date="2021-10" db="EMBL/GenBank/DDBJ databases">
        <title>Phylogenomics reveals ancestral predisposition of the termite-cultivated fungus Termitomyces towards a domesticated lifestyle.</title>
        <authorList>
            <person name="Auxier B."/>
            <person name="Grum-Grzhimaylo A."/>
            <person name="Cardenas M.E."/>
            <person name="Lodge J.D."/>
            <person name="Laessoe T."/>
            <person name="Pedersen O."/>
            <person name="Smith M.E."/>
            <person name="Kuyper T.W."/>
            <person name="Franco-Molano E.A."/>
            <person name="Baroni T.J."/>
            <person name="Aanen D.K."/>
        </authorList>
    </citation>
    <scope>NUCLEOTIDE SEQUENCE</scope>
    <source>
        <strain evidence="3">AP01</strain>
        <tissue evidence="3">Mycelium</tissue>
    </source>
</reference>
<evidence type="ECO:0000256" key="1">
    <source>
        <dbReference type="SAM" id="Phobius"/>
    </source>
</evidence>
<keyword evidence="2" id="KW-0732">Signal</keyword>
<organism evidence="3 4">
    <name type="scientific">Asterophora parasitica</name>
    <dbReference type="NCBI Taxonomy" id="117018"/>
    <lineage>
        <taxon>Eukaryota</taxon>
        <taxon>Fungi</taxon>
        <taxon>Dikarya</taxon>
        <taxon>Basidiomycota</taxon>
        <taxon>Agaricomycotina</taxon>
        <taxon>Agaricomycetes</taxon>
        <taxon>Agaricomycetidae</taxon>
        <taxon>Agaricales</taxon>
        <taxon>Tricholomatineae</taxon>
        <taxon>Lyophyllaceae</taxon>
        <taxon>Asterophora</taxon>
    </lineage>
</organism>
<feature type="transmembrane region" description="Helical" evidence="1">
    <location>
        <begin position="78"/>
        <end position="98"/>
    </location>
</feature>
<sequence>MSISLICTLLVLSWASCVNAAGLDLSPIDTTTFSLYVALAAYTLFQTYRAFAILLRLQPKAGSDSLPVPRDRVPYIKIFLATLTCLICYILLTIWIPIDLSMHSVGAQYHNTFYAMMATDQLSDIFIASGLLHFIDNRRDDLGRAHGDANPLTIYSMSSTKKRTLDTIMLYFMAMVIIANVIVGAVLTRTVSDPDAARAAYSSLYHVYLALYTIAAINVALSAWFLWRSLPKTAASTERTTQIILKRVVPLLIVRVLFKLSVDIVTSAPISLNINYDALELIEAIVESLTYAVIIYSTLGLARPIQWEEIKGEKSQGEDNI</sequence>
<protein>
    <submittedName>
        <fullName evidence="3">Uncharacterized protein</fullName>
    </submittedName>
</protein>
<dbReference type="Proteomes" id="UP000775547">
    <property type="component" value="Unassembled WGS sequence"/>
</dbReference>
<reference evidence="3" key="1">
    <citation type="submission" date="2020-07" db="EMBL/GenBank/DDBJ databases">
        <authorList>
            <person name="Nieuwenhuis M."/>
            <person name="Van De Peppel L.J.J."/>
        </authorList>
    </citation>
    <scope>NUCLEOTIDE SEQUENCE</scope>
    <source>
        <strain evidence="3">AP01</strain>
        <tissue evidence="3">Mycelium</tissue>
    </source>
</reference>
<feature type="transmembrane region" description="Helical" evidence="1">
    <location>
        <begin position="207"/>
        <end position="227"/>
    </location>
</feature>
<dbReference type="OrthoDB" id="3047672at2759"/>
<keyword evidence="4" id="KW-1185">Reference proteome</keyword>
<gene>
    <name evidence="3" type="ORF">DXG03_002018</name>
</gene>
<comment type="caution">
    <text evidence="3">The sequence shown here is derived from an EMBL/GenBank/DDBJ whole genome shotgun (WGS) entry which is preliminary data.</text>
</comment>
<evidence type="ECO:0000313" key="3">
    <source>
        <dbReference type="EMBL" id="KAG5642873.1"/>
    </source>
</evidence>